<evidence type="ECO:0000256" key="1">
    <source>
        <dbReference type="SAM" id="Phobius"/>
    </source>
</evidence>
<evidence type="ECO:0000313" key="3">
    <source>
        <dbReference type="Proteomes" id="UP000199662"/>
    </source>
</evidence>
<keyword evidence="1" id="KW-0812">Transmembrane</keyword>
<protein>
    <recommendedName>
        <fullName evidence="4">Zinc-ribbon domain-containing protein</fullName>
    </recommendedName>
</protein>
<evidence type="ECO:0008006" key="4">
    <source>
        <dbReference type="Google" id="ProtNLM"/>
    </source>
</evidence>
<dbReference type="EMBL" id="FNZK01000003">
    <property type="protein sequence ID" value="SEJ10005.1"/>
    <property type="molecule type" value="Genomic_DNA"/>
</dbReference>
<feature type="transmembrane region" description="Helical" evidence="1">
    <location>
        <begin position="40"/>
        <end position="62"/>
    </location>
</feature>
<organism evidence="2 3">
    <name type="scientific">Propionispira arboris</name>
    <dbReference type="NCBI Taxonomy" id="84035"/>
    <lineage>
        <taxon>Bacteria</taxon>
        <taxon>Bacillati</taxon>
        <taxon>Bacillota</taxon>
        <taxon>Negativicutes</taxon>
        <taxon>Selenomonadales</taxon>
        <taxon>Selenomonadaceae</taxon>
        <taxon>Propionispira</taxon>
    </lineage>
</organism>
<dbReference type="Proteomes" id="UP000199662">
    <property type="component" value="Unassembled WGS sequence"/>
</dbReference>
<keyword evidence="3" id="KW-1185">Reference proteome</keyword>
<dbReference type="RefSeq" id="WP_091829518.1">
    <property type="nucleotide sequence ID" value="NZ_FNZK01000003.1"/>
</dbReference>
<gene>
    <name evidence="2" type="ORF">SAMN05660742_103158</name>
</gene>
<proteinExistence type="predicted"/>
<keyword evidence="1" id="KW-1133">Transmembrane helix</keyword>
<name>A0A1H6WCF5_9FIRM</name>
<dbReference type="STRING" id="84035.SAMN05660742_103158"/>
<sequence length="224" mass="25061">MKCKYCGTDLAPKETLCHHCGRYLGDLEQAAKSHKKRTMYIGFGIIIIALIFVFTTFGGNLMTQKQTNETLAKQAANAAPNLGLTFKKFKEQFNDSEYTKKFALSLGDVNDKGDDFQYALNPNLLISGAIDKTTRKLIHVQIMAQPSSQDDLIKFVTSMGVVIDIMSPDVPRNKRKDILNELGFGEGADIRQADNDSIRGDKKYHFKYIEKTGFVFSVMNANAK</sequence>
<reference evidence="2 3" key="1">
    <citation type="submission" date="2016-10" db="EMBL/GenBank/DDBJ databases">
        <authorList>
            <person name="de Groot N.N."/>
        </authorList>
    </citation>
    <scope>NUCLEOTIDE SEQUENCE [LARGE SCALE GENOMIC DNA]</scope>
    <source>
        <strain evidence="2 3">DSM 2179</strain>
    </source>
</reference>
<dbReference type="AlphaFoldDB" id="A0A1H6WCF5"/>
<accession>A0A1H6WCF5</accession>
<keyword evidence="1" id="KW-0472">Membrane</keyword>
<evidence type="ECO:0000313" key="2">
    <source>
        <dbReference type="EMBL" id="SEJ10005.1"/>
    </source>
</evidence>